<feature type="region of interest" description="Disordered" evidence="1">
    <location>
        <begin position="106"/>
        <end position="150"/>
    </location>
</feature>
<gene>
    <name evidence="2" type="ORF">APLA_LOCUS4911</name>
</gene>
<evidence type="ECO:0000313" key="3">
    <source>
        <dbReference type="Proteomes" id="UP000494106"/>
    </source>
</evidence>
<dbReference type="OrthoDB" id="7353491at2759"/>
<dbReference type="EMBL" id="CADEBC010000478">
    <property type="protein sequence ID" value="CAB3232607.1"/>
    <property type="molecule type" value="Genomic_DNA"/>
</dbReference>
<organism evidence="2 3">
    <name type="scientific">Arctia plantaginis</name>
    <name type="common">Wood tiger moth</name>
    <name type="synonym">Phalaena plantaginis</name>
    <dbReference type="NCBI Taxonomy" id="874455"/>
    <lineage>
        <taxon>Eukaryota</taxon>
        <taxon>Metazoa</taxon>
        <taxon>Ecdysozoa</taxon>
        <taxon>Arthropoda</taxon>
        <taxon>Hexapoda</taxon>
        <taxon>Insecta</taxon>
        <taxon>Pterygota</taxon>
        <taxon>Neoptera</taxon>
        <taxon>Endopterygota</taxon>
        <taxon>Lepidoptera</taxon>
        <taxon>Glossata</taxon>
        <taxon>Ditrysia</taxon>
        <taxon>Noctuoidea</taxon>
        <taxon>Erebidae</taxon>
        <taxon>Arctiinae</taxon>
        <taxon>Arctia</taxon>
    </lineage>
</organism>
<evidence type="ECO:0000313" key="2">
    <source>
        <dbReference type="EMBL" id="CAB3232607.1"/>
    </source>
</evidence>
<dbReference type="Proteomes" id="UP000494106">
    <property type="component" value="Unassembled WGS sequence"/>
</dbReference>
<dbReference type="AlphaFoldDB" id="A0A8S0ZJ00"/>
<proteinExistence type="predicted"/>
<comment type="caution">
    <text evidence="2">The sequence shown here is derived from an EMBL/GenBank/DDBJ whole genome shotgun (WGS) entry which is preliminary data.</text>
</comment>
<accession>A0A8S0ZJ00</accession>
<sequence>MLRLGMPESTTESLGIATPAPDRSVIRTMFRNINLNETNAMDWLAVEAISLDHQPAALMVKDCIGEYCNTKCDGESCSARCTKFSCTQSINGEYKLSTTTWEEAYPQYSGGRVPGEDSGPGVLYRPGESGAQRHVGPRPKAWDGDDDEDD</sequence>
<evidence type="ECO:0000256" key="1">
    <source>
        <dbReference type="SAM" id="MobiDB-lite"/>
    </source>
</evidence>
<protein>
    <submittedName>
        <fullName evidence="2">Uncharacterized protein</fullName>
    </submittedName>
</protein>
<reference evidence="2 3" key="1">
    <citation type="submission" date="2020-04" db="EMBL/GenBank/DDBJ databases">
        <authorList>
            <person name="Wallbank WR R."/>
            <person name="Pardo Diaz C."/>
            <person name="Kozak K."/>
            <person name="Martin S."/>
            <person name="Jiggins C."/>
            <person name="Moest M."/>
            <person name="Warren A I."/>
            <person name="Byers J.R.P. K."/>
            <person name="Montejo-Kovacevich G."/>
            <person name="Yen C E."/>
        </authorList>
    </citation>
    <scope>NUCLEOTIDE SEQUENCE [LARGE SCALE GENOMIC DNA]</scope>
</reference>
<name>A0A8S0ZJ00_ARCPL</name>
<keyword evidence="3" id="KW-1185">Reference proteome</keyword>